<sequence length="522" mass="52318">MAQVINTNVASLNAQRNLNTSQASLATSLQRLSSGLRINSAKDDAAGLAISERFTSQIRGNTQAARNANDGISLAQTAEGGLSTAGDLLQRIRELAVQSANGTNSDSDRKSIQNEVSSLSQELDRVATTTQFNGQNVLDGSLTNSQFQVGANSNQVINVGVASARATDIGNNTAKTSDAAASISQAVLQASVDGVGTSPLNNIVAQKLTIGSAGGKNTDVTIGVGDSAKKIAGNINGLSGSTGVTAQASTTATISGISDGAVQFTLRGSNSLENDATSQAVTISARVVGGDLAALAQAINAQTGNTNVTASVKKNADGTKELSLNESAGNDIKIANLGATGGLVAAKMRGADLKPAVGNTPAVAGATVDFAAATAAGVATSTAVVGGKVDFSSDSGFSMKTDTGTTLLNGPSVGSDLKSVAKLDVSTVAGSNAALLTIDSALNQINSSRASLGAIQNRFASTISNLQTTSENLSASRSRIQDTDFAAETANMTRGQILQQAGTAMLAQANSLPNGVLSLLRG</sequence>
<dbReference type="InterPro" id="IPR046358">
    <property type="entry name" value="Flagellin_C"/>
</dbReference>
<evidence type="ECO:0000313" key="7">
    <source>
        <dbReference type="EMBL" id="CDG81910.1"/>
    </source>
</evidence>
<reference evidence="7 8" key="1">
    <citation type="journal article" date="2015" name="Genome Announc.">
        <title>Genome Sequence of Mushroom Soft-Rot Pathogen Janthinobacterium agaricidamnosum.</title>
        <authorList>
            <person name="Graupner K."/>
            <person name="Lackner G."/>
            <person name="Hertweck C."/>
        </authorList>
    </citation>
    <scope>NUCLEOTIDE SEQUENCE [LARGE SCALE GENOMIC DNA]</scope>
    <source>
        <strain evidence="8">NBRC 102515 / DSM 9628</strain>
    </source>
</reference>
<dbReference type="SUPFAM" id="SSF64518">
    <property type="entry name" value="Phase 1 flagellin"/>
    <property type="match status" value="1"/>
</dbReference>
<evidence type="ECO:0000259" key="5">
    <source>
        <dbReference type="Pfam" id="PF00669"/>
    </source>
</evidence>
<dbReference type="PRINTS" id="PR00207">
    <property type="entry name" value="FLAGELLIN"/>
</dbReference>
<keyword evidence="2 4" id="KW-0964">Secreted</keyword>
<feature type="domain" description="Flagellin C-terminal" evidence="6">
    <location>
        <begin position="437"/>
        <end position="520"/>
    </location>
</feature>
<evidence type="ECO:0000256" key="3">
    <source>
        <dbReference type="ARBA" id="ARBA00023143"/>
    </source>
</evidence>
<dbReference type="EMBL" id="HG322949">
    <property type="protein sequence ID" value="CDG81910.1"/>
    <property type="molecule type" value="Genomic_DNA"/>
</dbReference>
<dbReference type="Gene3D" id="2.30.220.10">
    <property type="entry name" value="f41 fragment of flagellin, C-terminal domain"/>
    <property type="match status" value="1"/>
</dbReference>
<evidence type="ECO:0000313" key="8">
    <source>
        <dbReference type="Proteomes" id="UP000027604"/>
    </source>
</evidence>
<keyword evidence="8" id="KW-1185">Reference proteome</keyword>
<dbReference type="Gene3D" id="1.20.1330.10">
    <property type="entry name" value="f41 fragment of flagellin, N-terminal domain"/>
    <property type="match status" value="1"/>
</dbReference>
<dbReference type="GO" id="GO:0005576">
    <property type="term" value="C:extracellular region"/>
    <property type="evidence" value="ECO:0007669"/>
    <property type="project" value="UniProtKB-SubCell"/>
</dbReference>
<evidence type="ECO:0000259" key="6">
    <source>
        <dbReference type="Pfam" id="PF00700"/>
    </source>
</evidence>
<protein>
    <recommendedName>
        <fullName evidence="4">Flagellin</fullName>
    </recommendedName>
</protein>
<evidence type="ECO:0000256" key="1">
    <source>
        <dbReference type="ARBA" id="ARBA00005709"/>
    </source>
</evidence>
<gene>
    <name evidence="7" type="primary">fliC</name>
    <name evidence="7" type="ORF">GJA_1257</name>
</gene>
<keyword evidence="7" id="KW-0966">Cell projection</keyword>
<dbReference type="InterPro" id="IPR042187">
    <property type="entry name" value="Flagellin_C_sub2"/>
</dbReference>
<dbReference type="KEGG" id="jag:GJA_1257"/>
<dbReference type="AlphaFoldDB" id="W0V2U1"/>
<dbReference type="Pfam" id="PF00669">
    <property type="entry name" value="Flagellin_N"/>
    <property type="match status" value="1"/>
</dbReference>
<evidence type="ECO:0000256" key="4">
    <source>
        <dbReference type="RuleBase" id="RU362073"/>
    </source>
</evidence>
<dbReference type="InterPro" id="IPR001492">
    <property type="entry name" value="Flagellin"/>
</dbReference>
<dbReference type="PANTHER" id="PTHR42792:SF2">
    <property type="entry name" value="FLAGELLIN"/>
    <property type="match status" value="1"/>
</dbReference>
<dbReference type="InterPro" id="IPR001029">
    <property type="entry name" value="Flagellin_N"/>
</dbReference>
<proteinExistence type="inferred from homology"/>
<evidence type="ECO:0000256" key="2">
    <source>
        <dbReference type="ARBA" id="ARBA00022525"/>
    </source>
</evidence>
<dbReference type="Gene3D" id="6.10.280.190">
    <property type="match status" value="1"/>
</dbReference>
<comment type="subcellular location">
    <subcellularLocation>
        <location evidence="4">Secreted</location>
    </subcellularLocation>
    <subcellularLocation>
        <location evidence="4">Bacterial flagellum</location>
    </subcellularLocation>
</comment>
<dbReference type="PANTHER" id="PTHR42792">
    <property type="entry name" value="FLAGELLIN"/>
    <property type="match status" value="1"/>
</dbReference>
<keyword evidence="3 4" id="KW-0975">Bacterial flagellum</keyword>
<comment type="similarity">
    <text evidence="1 4">Belongs to the bacterial flagellin family.</text>
</comment>
<organism evidence="7 8">
    <name type="scientific">Janthinobacterium agaricidamnosum NBRC 102515 = DSM 9628</name>
    <dbReference type="NCBI Taxonomy" id="1349767"/>
    <lineage>
        <taxon>Bacteria</taxon>
        <taxon>Pseudomonadati</taxon>
        <taxon>Pseudomonadota</taxon>
        <taxon>Betaproteobacteria</taxon>
        <taxon>Burkholderiales</taxon>
        <taxon>Oxalobacteraceae</taxon>
        <taxon>Janthinobacterium</taxon>
    </lineage>
</organism>
<dbReference type="Proteomes" id="UP000027604">
    <property type="component" value="Chromosome I"/>
</dbReference>
<feature type="domain" description="Flagellin N-terminal" evidence="5">
    <location>
        <begin position="5"/>
        <end position="142"/>
    </location>
</feature>
<dbReference type="GO" id="GO:0009288">
    <property type="term" value="C:bacterial-type flagellum"/>
    <property type="evidence" value="ECO:0007669"/>
    <property type="project" value="UniProtKB-SubCell"/>
</dbReference>
<dbReference type="RefSeq" id="WP_038489843.1">
    <property type="nucleotide sequence ID" value="NZ_HG322949.1"/>
</dbReference>
<dbReference type="InterPro" id="IPR010810">
    <property type="entry name" value="Flagellin_hook_IN_motif"/>
</dbReference>
<dbReference type="Pfam" id="PF00700">
    <property type="entry name" value="Flagellin_C"/>
    <property type="match status" value="1"/>
</dbReference>
<dbReference type="Pfam" id="PF07196">
    <property type="entry name" value="Flagellin_IN"/>
    <property type="match status" value="1"/>
</dbReference>
<name>W0V2U1_9BURK</name>
<dbReference type="Gene3D" id="6.10.10.10">
    <property type="entry name" value="Flagellar export chaperone, C-terminal domain"/>
    <property type="match status" value="1"/>
</dbReference>
<dbReference type="Gene3D" id="2.170.280.10">
    <property type="entry name" value="f41 fragment of flagellin, middle domain"/>
    <property type="match status" value="1"/>
</dbReference>
<keyword evidence="7" id="KW-0969">Cilium</keyword>
<dbReference type="HOGENOM" id="CLU_011142_7_1_4"/>
<dbReference type="eggNOG" id="COG1344">
    <property type="taxonomic scope" value="Bacteria"/>
</dbReference>
<dbReference type="GO" id="GO:0005198">
    <property type="term" value="F:structural molecule activity"/>
    <property type="evidence" value="ECO:0007669"/>
    <property type="project" value="UniProtKB-UniRule"/>
</dbReference>
<keyword evidence="7" id="KW-0282">Flagellum</keyword>
<dbReference type="STRING" id="1349767.GJA_1257"/>
<dbReference type="PATRIC" id="fig|1349767.4.peg.2975"/>
<accession>W0V2U1</accession>
<comment type="function">
    <text evidence="4">Flagellin is the subunit protein which polymerizes to form the filaments of bacterial flagella.</text>
</comment>